<organism evidence="2 3">
    <name type="scientific">Neurospora tetrasperma (strain FGSC 2508 / ATCC MYA-4615 / P0657)</name>
    <dbReference type="NCBI Taxonomy" id="510951"/>
    <lineage>
        <taxon>Eukaryota</taxon>
        <taxon>Fungi</taxon>
        <taxon>Dikarya</taxon>
        <taxon>Ascomycota</taxon>
        <taxon>Pezizomycotina</taxon>
        <taxon>Sordariomycetes</taxon>
        <taxon>Sordariomycetidae</taxon>
        <taxon>Sordariales</taxon>
        <taxon>Sordariaceae</taxon>
        <taxon>Neurospora</taxon>
    </lineage>
</organism>
<feature type="region of interest" description="Disordered" evidence="1">
    <location>
        <begin position="1"/>
        <end position="24"/>
    </location>
</feature>
<evidence type="ECO:0000313" key="2">
    <source>
        <dbReference type="EMBL" id="EGO57272.1"/>
    </source>
</evidence>
<evidence type="ECO:0000313" key="3">
    <source>
        <dbReference type="Proteomes" id="UP000008065"/>
    </source>
</evidence>
<accession>F8MJN1</accession>
<dbReference type="GeneID" id="20822460"/>
<dbReference type="AlphaFoldDB" id="F8MJN1"/>
<dbReference type="KEGG" id="nte:NEUTE1DRAFT109550"/>
<dbReference type="Proteomes" id="UP000008065">
    <property type="component" value="Unassembled WGS sequence"/>
</dbReference>
<dbReference type="VEuPathDB" id="FungiDB:NEUTE1DRAFT_109550"/>
<name>F8MJN1_NEUT8</name>
<evidence type="ECO:0000256" key="1">
    <source>
        <dbReference type="SAM" id="MobiDB-lite"/>
    </source>
</evidence>
<dbReference type="EMBL" id="GL891304">
    <property type="protein sequence ID" value="EGO57272.1"/>
    <property type="molecule type" value="Genomic_DNA"/>
</dbReference>
<gene>
    <name evidence="2" type="ORF">NEUTE1DRAFT_109550</name>
</gene>
<dbReference type="HOGENOM" id="CLU_1949410_0_0_1"/>
<reference evidence="3" key="1">
    <citation type="journal article" date="2011" name="Genetics">
        <title>Massive changes in genome architecture accompany the transition to self-fertility in the filamentous fungus Neurospora tetrasperma.</title>
        <authorList>
            <person name="Ellison C.E."/>
            <person name="Stajich J.E."/>
            <person name="Jacobson D.J."/>
            <person name="Natvig D.O."/>
            <person name="Lapidus A."/>
            <person name="Foster B."/>
            <person name="Aerts A."/>
            <person name="Riley R."/>
            <person name="Lindquist E.A."/>
            <person name="Grigoriev I.V."/>
            <person name="Taylor J.W."/>
        </authorList>
    </citation>
    <scope>NUCLEOTIDE SEQUENCE [LARGE SCALE GENOMIC DNA]</scope>
    <source>
        <strain evidence="3">FGSC 2508 / P0657</strain>
    </source>
</reference>
<dbReference type="OrthoDB" id="10547380at2759"/>
<proteinExistence type="predicted"/>
<protein>
    <submittedName>
        <fullName evidence="2">Uncharacterized protein</fullName>
    </submittedName>
</protein>
<sequence length="129" mass="14809">MPPTGPWTLKNGKVPGQDSWRRARELKPNSHVRFTPGDTLEGNGIDLRSILQKKDVGFADSHEARSIFSPQDYGFEQDPNIIWIQNPTRTFKDEQGAQFSQLQSIIRDRLRNLNYDYAVVRADPHCTQN</sequence>
<dbReference type="RefSeq" id="XP_009850423.1">
    <property type="nucleotide sequence ID" value="XM_009852121.1"/>
</dbReference>
<keyword evidence="3" id="KW-1185">Reference proteome</keyword>